<dbReference type="NCBIfam" id="TIGR01987">
    <property type="entry name" value="HI0074"/>
    <property type="match status" value="1"/>
</dbReference>
<dbReference type="Gene3D" id="1.20.120.330">
    <property type="entry name" value="Nucleotidyltransferases domain 2"/>
    <property type="match status" value="1"/>
</dbReference>
<evidence type="ECO:0000313" key="1">
    <source>
        <dbReference type="EMBL" id="VFK14799.1"/>
    </source>
</evidence>
<dbReference type="SUPFAM" id="SSF81593">
    <property type="entry name" value="Nucleotidyltransferase substrate binding subunit/domain"/>
    <property type="match status" value="1"/>
</dbReference>
<dbReference type="EMBL" id="CAADFM010000114">
    <property type="protein sequence ID" value="VFK14799.1"/>
    <property type="molecule type" value="Genomic_DNA"/>
</dbReference>
<name>A0A450WCK4_9GAMM</name>
<accession>A0A450WCK4</accession>
<dbReference type="GO" id="GO:0016740">
    <property type="term" value="F:transferase activity"/>
    <property type="evidence" value="ECO:0007669"/>
    <property type="project" value="UniProtKB-KW"/>
</dbReference>
<keyword evidence="1" id="KW-0808">Transferase</keyword>
<evidence type="ECO:0000313" key="2">
    <source>
        <dbReference type="EMBL" id="VFK30481.1"/>
    </source>
</evidence>
<reference evidence="1" key="1">
    <citation type="submission" date="2019-02" db="EMBL/GenBank/DDBJ databases">
        <authorList>
            <person name="Gruber-Vodicka R. H."/>
            <person name="Seah K. B. B."/>
        </authorList>
    </citation>
    <scope>NUCLEOTIDE SEQUENCE</scope>
    <source>
        <strain evidence="1">BECK_S312</strain>
        <strain evidence="2">BECK_S426</strain>
    </source>
</reference>
<sequence length="145" mass="17132">MTERPLDLRSLHNAITRLGEGLARYLQDTTDDQIRDGLIQRFAFTYESSHKMLKRYLRAISPTPEEVDQMAFADLIRSANEQRLLRSDWQVWRGYREMRARTSHAYDEDIALEVVANIPDFLEEAHFLYERLEDRLGDRIESCNP</sequence>
<proteinExistence type="predicted"/>
<dbReference type="AlphaFoldDB" id="A0A450WCK4"/>
<organism evidence="1">
    <name type="scientific">Candidatus Kentrum sp. LPFa</name>
    <dbReference type="NCBI Taxonomy" id="2126335"/>
    <lineage>
        <taxon>Bacteria</taxon>
        <taxon>Pseudomonadati</taxon>
        <taxon>Pseudomonadota</taxon>
        <taxon>Gammaproteobacteria</taxon>
        <taxon>Candidatus Kentrum</taxon>
    </lineage>
</organism>
<dbReference type="Pfam" id="PF08780">
    <property type="entry name" value="NTase_sub_bind"/>
    <property type="match status" value="1"/>
</dbReference>
<gene>
    <name evidence="1" type="ORF">BECKLPF1236A_GA0070988_101145</name>
    <name evidence="2" type="ORF">BECKLPF1236C_GA0070990_101125</name>
</gene>
<dbReference type="InterPro" id="IPR010235">
    <property type="entry name" value="HepT"/>
</dbReference>
<dbReference type="EMBL" id="CAADFP010000112">
    <property type="protein sequence ID" value="VFK30481.1"/>
    <property type="molecule type" value="Genomic_DNA"/>
</dbReference>
<protein>
    <submittedName>
        <fullName evidence="1">Nucleotidyltransferase substrate binding protein, HI0074 family</fullName>
    </submittedName>
</protein>